<dbReference type="InterPro" id="IPR033749">
    <property type="entry name" value="Polyprenyl_synt_CS"/>
</dbReference>
<evidence type="ECO:0000256" key="5">
    <source>
        <dbReference type="ARBA" id="ARBA00022842"/>
    </source>
</evidence>
<dbReference type="AlphaFoldDB" id="A0AAU8J2Q2"/>
<comment type="cofactor">
    <cofactor evidence="1">
        <name>Mg(2+)</name>
        <dbReference type="ChEBI" id="CHEBI:18420"/>
    </cofactor>
</comment>
<dbReference type="Gene3D" id="1.10.600.10">
    <property type="entry name" value="Farnesyl Diphosphate Synthase"/>
    <property type="match status" value="1"/>
</dbReference>
<dbReference type="GO" id="GO:0004659">
    <property type="term" value="F:prenyltransferase activity"/>
    <property type="evidence" value="ECO:0007669"/>
    <property type="project" value="InterPro"/>
</dbReference>
<name>A0AAU8J2Q2_9ACTN</name>
<evidence type="ECO:0000313" key="7">
    <source>
        <dbReference type="EMBL" id="XCJ74694.1"/>
    </source>
</evidence>
<comment type="similarity">
    <text evidence="2 6">Belongs to the FPP/GGPP synthase family.</text>
</comment>
<dbReference type="EMBL" id="CP159534">
    <property type="protein sequence ID" value="XCJ74694.1"/>
    <property type="molecule type" value="Genomic_DNA"/>
</dbReference>
<dbReference type="InterPro" id="IPR008949">
    <property type="entry name" value="Isoprenoid_synthase_dom_sf"/>
</dbReference>
<dbReference type="InterPro" id="IPR000092">
    <property type="entry name" value="Polyprenyl_synt"/>
</dbReference>
<evidence type="ECO:0000256" key="1">
    <source>
        <dbReference type="ARBA" id="ARBA00001946"/>
    </source>
</evidence>
<dbReference type="GO" id="GO:0008299">
    <property type="term" value="P:isoprenoid biosynthetic process"/>
    <property type="evidence" value="ECO:0007669"/>
    <property type="project" value="InterPro"/>
</dbReference>
<dbReference type="KEGG" id="stac:ABII15_34095"/>
<keyword evidence="4" id="KW-0479">Metal-binding</keyword>
<organism evidence="7">
    <name type="scientific">Streptomyces tabacisoli</name>
    <dbReference type="NCBI Taxonomy" id="3156398"/>
    <lineage>
        <taxon>Bacteria</taxon>
        <taxon>Bacillati</taxon>
        <taxon>Actinomycetota</taxon>
        <taxon>Actinomycetes</taxon>
        <taxon>Kitasatosporales</taxon>
        <taxon>Streptomycetaceae</taxon>
        <taxon>Streptomyces</taxon>
    </lineage>
</organism>
<keyword evidence="5" id="KW-0460">Magnesium</keyword>
<dbReference type="PROSITE" id="PS00723">
    <property type="entry name" value="POLYPRENYL_SYNTHASE_1"/>
    <property type="match status" value="1"/>
</dbReference>
<evidence type="ECO:0000256" key="2">
    <source>
        <dbReference type="ARBA" id="ARBA00006706"/>
    </source>
</evidence>
<dbReference type="Pfam" id="PF00348">
    <property type="entry name" value="polyprenyl_synt"/>
    <property type="match status" value="1"/>
</dbReference>
<dbReference type="PANTHER" id="PTHR12001:SF85">
    <property type="entry name" value="SHORT CHAIN ISOPRENYL DIPHOSPHATE SYNTHASE"/>
    <property type="match status" value="1"/>
</dbReference>
<sequence length="411" mass="44575">MPPDQALGVATAMVPHGGTPRRNASGAARGVLPSRSVRVRRIDADLPRTVHERLTRLLTRRVARATAVDTTFGADVAERVARFTLGGGRRIRPQFLWWGLRACGLPDDAQIEAALQLSAALELIQTCALVHDDVMDQAPTRRGRPALHVDFTAQYRSRAGADGTRFGESAAVLAGDLALAWADDEAADVDLTGPQARRLRETWSQMRLEMVAGQYLDVQGEHTRNRSPRQALDAASLKTALYTVERPLQLGALIGRADDATLHALCAAGRGAGLAFQLRDDLDDAFGDPVRRDKPAAGDLRTGKPTYLLALAHARAERDGDHRALAILARPGRQVLDDGDLDDLRYVLERTGARRLVEERIRRLVAQSARHLDGASIDPVAHARLRLLLRQVAGTSTAPLRPAGVVEGATR</sequence>
<keyword evidence="3 6" id="KW-0808">Transferase</keyword>
<dbReference type="SUPFAM" id="SSF48576">
    <property type="entry name" value="Terpenoid synthases"/>
    <property type="match status" value="1"/>
</dbReference>
<reference evidence="7" key="1">
    <citation type="submission" date="2024-06" db="EMBL/GenBank/DDBJ databases">
        <title>Streptomyces sp. strain HUAS MG91 genome sequences.</title>
        <authorList>
            <person name="Mo P."/>
        </authorList>
    </citation>
    <scope>NUCLEOTIDE SEQUENCE</scope>
    <source>
        <strain evidence="7">HUAS MG91</strain>
    </source>
</reference>
<dbReference type="CDD" id="cd00685">
    <property type="entry name" value="Trans_IPPS_HT"/>
    <property type="match status" value="1"/>
</dbReference>
<dbReference type="PANTHER" id="PTHR12001">
    <property type="entry name" value="GERANYLGERANYL PYROPHOSPHATE SYNTHASE"/>
    <property type="match status" value="1"/>
</dbReference>
<evidence type="ECO:0000256" key="4">
    <source>
        <dbReference type="ARBA" id="ARBA00022723"/>
    </source>
</evidence>
<proteinExistence type="inferred from homology"/>
<evidence type="ECO:0000256" key="6">
    <source>
        <dbReference type="RuleBase" id="RU004466"/>
    </source>
</evidence>
<gene>
    <name evidence="7" type="ORF">ABII15_34095</name>
</gene>
<protein>
    <submittedName>
        <fullName evidence="7">Polyprenyl synthetase family protein</fullName>
    </submittedName>
</protein>
<dbReference type="GO" id="GO:0046872">
    <property type="term" value="F:metal ion binding"/>
    <property type="evidence" value="ECO:0007669"/>
    <property type="project" value="UniProtKB-KW"/>
</dbReference>
<accession>A0AAU8J2Q2</accession>
<dbReference type="SFLD" id="SFLDS00005">
    <property type="entry name" value="Isoprenoid_Synthase_Type_I"/>
    <property type="match status" value="1"/>
</dbReference>
<evidence type="ECO:0000256" key="3">
    <source>
        <dbReference type="ARBA" id="ARBA00022679"/>
    </source>
</evidence>
<dbReference type="RefSeq" id="WP_353946131.1">
    <property type="nucleotide sequence ID" value="NZ_CP159534.1"/>
</dbReference>